<organism evidence="2">
    <name type="scientific">bioreactor metagenome</name>
    <dbReference type="NCBI Taxonomy" id="1076179"/>
    <lineage>
        <taxon>unclassified sequences</taxon>
        <taxon>metagenomes</taxon>
        <taxon>ecological metagenomes</taxon>
    </lineage>
</organism>
<gene>
    <name evidence="2" type="ORF">SDC9_140610</name>
</gene>
<accession>A0A645DY02</accession>
<dbReference type="AlphaFoldDB" id="A0A645DY02"/>
<evidence type="ECO:0000313" key="2">
    <source>
        <dbReference type="EMBL" id="MPM93473.1"/>
    </source>
</evidence>
<protein>
    <submittedName>
        <fullName evidence="2">Uncharacterized protein</fullName>
    </submittedName>
</protein>
<keyword evidence="1" id="KW-0812">Transmembrane</keyword>
<proteinExistence type="predicted"/>
<sequence length="166" mass="19116">MNLVTGKGHHVHSRILEVYVNMSDRLHRVGEEEHSIFMSYRAKLLYRLNRTYFVVGRHYRGKHGVRTYRGLEILGADDAVFIYIKQSYFKALFFKRAESVKHGGVFYFGGNNVLSFFLVCFGCALYGPVVAFAAAAREIYLIRKAVKHGGNSRARIVKRFFRVPAF</sequence>
<feature type="transmembrane region" description="Helical" evidence="1">
    <location>
        <begin position="113"/>
        <end position="135"/>
    </location>
</feature>
<comment type="caution">
    <text evidence="2">The sequence shown here is derived from an EMBL/GenBank/DDBJ whole genome shotgun (WGS) entry which is preliminary data.</text>
</comment>
<reference evidence="2" key="1">
    <citation type="submission" date="2019-08" db="EMBL/GenBank/DDBJ databases">
        <authorList>
            <person name="Kucharzyk K."/>
            <person name="Murdoch R.W."/>
            <person name="Higgins S."/>
            <person name="Loffler F."/>
        </authorList>
    </citation>
    <scope>NUCLEOTIDE SEQUENCE</scope>
</reference>
<name>A0A645DY02_9ZZZZ</name>
<keyword evidence="1" id="KW-1133">Transmembrane helix</keyword>
<dbReference type="EMBL" id="VSSQ01040274">
    <property type="protein sequence ID" value="MPM93473.1"/>
    <property type="molecule type" value="Genomic_DNA"/>
</dbReference>
<keyword evidence="1" id="KW-0472">Membrane</keyword>
<evidence type="ECO:0000256" key="1">
    <source>
        <dbReference type="SAM" id="Phobius"/>
    </source>
</evidence>